<dbReference type="Pfam" id="PF14824">
    <property type="entry name" value="Sirohm_synth_M"/>
    <property type="match status" value="1"/>
</dbReference>
<keyword evidence="8" id="KW-0627">Porphyrin biosynthesis</keyword>
<dbReference type="Gene3D" id="3.40.50.720">
    <property type="entry name" value="NAD(P)-binding Rossmann-like Domain"/>
    <property type="match status" value="1"/>
</dbReference>
<dbReference type="InterPro" id="IPR028281">
    <property type="entry name" value="Sirohaem_synthase_central"/>
</dbReference>
<reference evidence="12 13" key="1">
    <citation type="submission" date="2014-11" db="EMBL/GenBank/DDBJ databases">
        <title>Genome sequence of Flavihumibacter solisilvae 3-3.</title>
        <authorList>
            <person name="Zhou G."/>
            <person name="Li M."/>
            <person name="Wang G."/>
        </authorList>
    </citation>
    <scope>NUCLEOTIDE SEQUENCE [LARGE SCALE GENOMIC DNA]</scope>
    <source>
        <strain evidence="12 13">3-3</strain>
    </source>
</reference>
<dbReference type="InterPro" id="IPR028161">
    <property type="entry name" value="Met8-like"/>
</dbReference>
<dbReference type="PANTHER" id="PTHR35330">
    <property type="entry name" value="SIROHEME BIOSYNTHESIS PROTEIN MET8"/>
    <property type="match status" value="1"/>
</dbReference>
<keyword evidence="13" id="KW-1185">Reference proteome</keyword>
<comment type="subcellular location">
    <subcellularLocation>
        <location evidence="10">Cell membrane</location>
        <topology evidence="10">Multi-pass membrane protein</topology>
    </subcellularLocation>
    <subcellularLocation>
        <location evidence="1">Membrane</location>
        <topology evidence="1">Multi-pass membrane protein</topology>
    </subcellularLocation>
</comment>
<evidence type="ECO:0000313" key="12">
    <source>
        <dbReference type="EMBL" id="KIC93930.1"/>
    </source>
</evidence>
<evidence type="ECO:0000256" key="10">
    <source>
        <dbReference type="RuleBase" id="RU363041"/>
    </source>
</evidence>
<evidence type="ECO:0000256" key="2">
    <source>
        <dbReference type="ARBA" id="ARBA00005010"/>
    </source>
</evidence>
<dbReference type="OrthoDB" id="45564at2"/>
<accession>A0A0C1IIA8</accession>
<evidence type="ECO:0000259" key="11">
    <source>
        <dbReference type="Pfam" id="PF14824"/>
    </source>
</evidence>
<keyword evidence="7 10" id="KW-0472">Membrane</keyword>
<dbReference type="RefSeq" id="WP_039141267.1">
    <property type="nucleotide sequence ID" value="NZ_JSVC01000016.1"/>
</dbReference>
<evidence type="ECO:0000256" key="5">
    <source>
        <dbReference type="ARBA" id="ARBA00023002"/>
    </source>
</evidence>
<feature type="transmembrane region" description="Helical" evidence="10">
    <location>
        <begin position="417"/>
        <end position="439"/>
    </location>
</feature>
<dbReference type="NCBIfam" id="TIGR01470">
    <property type="entry name" value="cysG_Nterm"/>
    <property type="match status" value="1"/>
</dbReference>
<evidence type="ECO:0000256" key="7">
    <source>
        <dbReference type="ARBA" id="ARBA00023136"/>
    </source>
</evidence>
<evidence type="ECO:0000256" key="1">
    <source>
        <dbReference type="ARBA" id="ARBA00004141"/>
    </source>
</evidence>
<dbReference type="Pfam" id="PF01925">
    <property type="entry name" value="TauE"/>
    <property type="match status" value="1"/>
</dbReference>
<dbReference type="STRING" id="1349421.OI18_15230"/>
<keyword evidence="5" id="KW-0560">Oxidoreductase</keyword>
<evidence type="ECO:0000256" key="9">
    <source>
        <dbReference type="ARBA" id="ARBA00047561"/>
    </source>
</evidence>
<comment type="caution">
    <text evidence="12">The sequence shown here is derived from an EMBL/GenBank/DDBJ whole genome shotgun (WGS) entry which is preliminary data.</text>
</comment>
<dbReference type="GO" id="GO:0043115">
    <property type="term" value="F:precorrin-2 dehydrogenase activity"/>
    <property type="evidence" value="ECO:0007669"/>
    <property type="project" value="UniProtKB-EC"/>
</dbReference>
<keyword evidence="4 10" id="KW-1133">Transmembrane helix</keyword>
<dbReference type="Pfam" id="PF13241">
    <property type="entry name" value="NAD_binding_7"/>
    <property type="match status" value="1"/>
</dbReference>
<feature type="transmembrane region" description="Helical" evidence="10">
    <location>
        <begin position="445"/>
        <end position="462"/>
    </location>
</feature>
<keyword evidence="6" id="KW-0520">NAD</keyword>
<feature type="transmembrane region" description="Helical" evidence="10">
    <location>
        <begin position="319"/>
        <end position="342"/>
    </location>
</feature>
<dbReference type="Proteomes" id="UP000031408">
    <property type="component" value="Unassembled WGS sequence"/>
</dbReference>
<protein>
    <recommendedName>
        <fullName evidence="10">Probable membrane transporter protein</fullName>
    </recommendedName>
</protein>
<dbReference type="AlphaFoldDB" id="A0A0C1IIA8"/>
<dbReference type="GO" id="GO:0019354">
    <property type="term" value="P:siroheme biosynthetic process"/>
    <property type="evidence" value="ECO:0007669"/>
    <property type="project" value="UniProtKB-UniPathway"/>
</dbReference>
<evidence type="ECO:0000256" key="4">
    <source>
        <dbReference type="ARBA" id="ARBA00022989"/>
    </source>
</evidence>
<keyword evidence="3 10" id="KW-0812">Transmembrane</keyword>
<organism evidence="12 13">
    <name type="scientific">Flavihumibacter solisilvae</name>
    <dbReference type="NCBI Taxonomy" id="1349421"/>
    <lineage>
        <taxon>Bacteria</taxon>
        <taxon>Pseudomonadati</taxon>
        <taxon>Bacteroidota</taxon>
        <taxon>Chitinophagia</taxon>
        <taxon>Chitinophagales</taxon>
        <taxon>Chitinophagaceae</taxon>
        <taxon>Flavihumibacter</taxon>
    </lineage>
</organism>
<comment type="similarity">
    <text evidence="10">Belongs to the 4-toluene sulfonate uptake permease (TSUP) (TC 2.A.102) family.</text>
</comment>
<proteinExistence type="inferred from homology"/>
<comment type="pathway">
    <text evidence="2">Porphyrin-containing compound metabolism; siroheme biosynthesis; sirohydrochlorin from precorrin-2: step 1/1.</text>
</comment>
<evidence type="ECO:0000313" key="13">
    <source>
        <dbReference type="Proteomes" id="UP000031408"/>
    </source>
</evidence>
<feature type="transmembrane region" description="Helical" evidence="10">
    <location>
        <begin position="251"/>
        <end position="272"/>
    </location>
</feature>
<evidence type="ECO:0000256" key="3">
    <source>
        <dbReference type="ARBA" id="ARBA00022692"/>
    </source>
</evidence>
<dbReference type="GO" id="GO:0005886">
    <property type="term" value="C:plasma membrane"/>
    <property type="evidence" value="ECO:0007669"/>
    <property type="project" value="UniProtKB-SubCell"/>
</dbReference>
<name>A0A0C1IIA8_9BACT</name>
<evidence type="ECO:0000256" key="8">
    <source>
        <dbReference type="ARBA" id="ARBA00023244"/>
    </source>
</evidence>
<keyword evidence="10" id="KW-1003">Cell membrane</keyword>
<dbReference type="InterPro" id="IPR036291">
    <property type="entry name" value="NAD(P)-bd_dom_sf"/>
</dbReference>
<sequence>MSTKATNNLYPVFLKLDQLRVLVVGGGYVGEEKLNSLLRSAPGAKITLVAIEISDAITAMATHHEGLLLVQKAFEPSDLAEKDMVIAATNDKALNADVKAAAEASGVLANIADTPELCDFYLGSIVNKGDLKIAISTNGKSPTVAKRLKELLNESIPPEMDQVLDNMQELRLRMNGNLADKVKKLNEITGVLVANNHPRVVNAEKKWKKIATRLIWLFTAMIVGHIIFSSVPLPPLGELWATGKEYINTQFLLFMLAGFLAQLVDGLLGMGYGVTSATCLISAGVNPVSVSAAIHTSEIFSAGVSGYSHYRFGNVNRKLFRHLVIPGILGAILGAALLVLLGEHAGNWLMPIIALYAMFLGFKIFSRAFQLSAMNNKKIKNVGWLAWAGGFLDSFGGGGWGPIVTSTLISKGRSPRYTIGTVSLTEFFITMASAATFFFTAGIGHWPVVIGLLIGGSAAAPISAKLAGKLPAKTMMIGVGIIVMIWSIRLIVKSIA</sequence>
<evidence type="ECO:0000256" key="6">
    <source>
        <dbReference type="ARBA" id="ARBA00023027"/>
    </source>
</evidence>
<dbReference type="UniPathway" id="UPA00262">
    <property type="reaction ID" value="UER00222"/>
</dbReference>
<feature type="domain" description="Siroheme synthase central" evidence="11">
    <location>
        <begin position="129"/>
        <end position="153"/>
    </location>
</feature>
<dbReference type="GO" id="GO:0004325">
    <property type="term" value="F:ferrochelatase activity"/>
    <property type="evidence" value="ECO:0007669"/>
    <property type="project" value="InterPro"/>
</dbReference>
<comment type="catalytic activity">
    <reaction evidence="9">
        <text>precorrin-2 + NAD(+) = sirohydrochlorin + NADH + 2 H(+)</text>
        <dbReference type="Rhea" id="RHEA:15613"/>
        <dbReference type="ChEBI" id="CHEBI:15378"/>
        <dbReference type="ChEBI" id="CHEBI:57540"/>
        <dbReference type="ChEBI" id="CHEBI:57945"/>
        <dbReference type="ChEBI" id="CHEBI:58351"/>
        <dbReference type="ChEBI" id="CHEBI:58827"/>
        <dbReference type="EC" id="1.3.1.76"/>
    </reaction>
</comment>
<feature type="transmembrane region" description="Helical" evidence="10">
    <location>
        <begin position="474"/>
        <end position="492"/>
    </location>
</feature>
<dbReference type="SUPFAM" id="SSF51735">
    <property type="entry name" value="NAD(P)-binding Rossmann-fold domains"/>
    <property type="match status" value="1"/>
</dbReference>
<dbReference type="Gene3D" id="3.30.160.110">
    <property type="entry name" value="Siroheme synthase, domain 2"/>
    <property type="match status" value="1"/>
</dbReference>
<dbReference type="EMBL" id="JSVC01000016">
    <property type="protein sequence ID" value="KIC93930.1"/>
    <property type="molecule type" value="Genomic_DNA"/>
</dbReference>
<feature type="transmembrane region" description="Helical" evidence="10">
    <location>
        <begin position="214"/>
        <end position="231"/>
    </location>
</feature>
<dbReference type="InterPro" id="IPR002781">
    <property type="entry name" value="TM_pro_TauE-like"/>
</dbReference>
<dbReference type="PANTHER" id="PTHR35330:SF1">
    <property type="entry name" value="SIROHEME BIOSYNTHESIS PROTEIN MET8"/>
    <property type="match status" value="1"/>
</dbReference>
<dbReference type="InterPro" id="IPR006367">
    <property type="entry name" value="Sirohaem_synthase_N"/>
</dbReference>
<gene>
    <name evidence="12" type="ORF">OI18_15230</name>
</gene>
<dbReference type="SUPFAM" id="SSF75615">
    <property type="entry name" value="Siroheme synthase middle domains-like"/>
    <property type="match status" value="1"/>
</dbReference>
<feature type="transmembrane region" description="Helical" evidence="10">
    <location>
        <begin position="348"/>
        <end position="369"/>
    </location>
</feature>